<accession>W9R943</accession>
<dbReference type="EMBL" id="KE344738">
    <property type="protein sequence ID" value="EXB76911.1"/>
    <property type="molecule type" value="Genomic_DNA"/>
</dbReference>
<protein>
    <recommendedName>
        <fullName evidence="3">AP2/ERF domain-containing protein</fullName>
    </recommendedName>
</protein>
<dbReference type="Proteomes" id="UP000030645">
    <property type="component" value="Unassembled WGS sequence"/>
</dbReference>
<evidence type="ECO:0000313" key="1">
    <source>
        <dbReference type="EMBL" id="EXB76911.1"/>
    </source>
</evidence>
<name>W9R943_9ROSA</name>
<reference evidence="2" key="1">
    <citation type="submission" date="2013-01" db="EMBL/GenBank/DDBJ databases">
        <title>Draft Genome Sequence of a Mulberry Tree, Morus notabilis C.K. Schneid.</title>
        <authorList>
            <person name="He N."/>
            <person name="Zhao S."/>
        </authorList>
    </citation>
    <scope>NUCLEOTIDE SEQUENCE</scope>
</reference>
<keyword evidence="2" id="KW-1185">Reference proteome</keyword>
<evidence type="ECO:0000313" key="2">
    <source>
        <dbReference type="Proteomes" id="UP000030645"/>
    </source>
</evidence>
<dbReference type="AlphaFoldDB" id="W9R943"/>
<sequence length="64" mass="7281">MEAALAYDDAATKLYGPCAKLNLPDCHHQLEPVVSGRRMRMSTTAVALGKVFTLRRLWRIHRRS</sequence>
<gene>
    <name evidence="1" type="ORF">L484_017912</name>
</gene>
<organism evidence="1 2">
    <name type="scientific">Morus notabilis</name>
    <dbReference type="NCBI Taxonomy" id="981085"/>
    <lineage>
        <taxon>Eukaryota</taxon>
        <taxon>Viridiplantae</taxon>
        <taxon>Streptophyta</taxon>
        <taxon>Embryophyta</taxon>
        <taxon>Tracheophyta</taxon>
        <taxon>Spermatophyta</taxon>
        <taxon>Magnoliopsida</taxon>
        <taxon>eudicotyledons</taxon>
        <taxon>Gunneridae</taxon>
        <taxon>Pentapetalae</taxon>
        <taxon>rosids</taxon>
        <taxon>fabids</taxon>
        <taxon>Rosales</taxon>
        <taxon>Moraceae</taxon>
        <taxon>Moreae</taxon>
        <taxon>Morus</taxon>
    </lineage>
</organism>
<proteinExistence type="predicted"/>
<evidence type="ECO:0008006" key="3">
    <source>
        <dbReference type="Google" id="ProtNLM"/>
    </source>
</evidence>